<feature type="region of interest" description="Disordered" evidence="1">
    <location>
        <begin position="29"/>
        <end position="56"/>
    </location>
</feature>
<feature type="compositionally biased region" description="Basic and acidic residues" evidence="1">
    <location>
        <begin position="29"/>
        <end position="52"/>
    </location>
</feature>
<evidence type="ECO:0000313" key="2">
    <source>
        <dbReference type="EMBL" id="TKA30629.1"/>
    </source>
</evidence>
<gene>
    <name evidence="2" type="ORF">B0A50_02349</name>
</gene>
<protein>
    <submittedName>
        <fullName evidence="2">Uncharacterized protein</fullName>
    </submittedName>
</protein>
<dbReference type="Proteomes" id="UP000308549">
    <property type="component" value="Unassembled WGS sequence"/>
</dbReference>
<comment type="caution">
    <text evidence="2">The sequence shown here is derived from an EMBL/GenBank/DDBJ whole genome shotgun (WGS) entry which is preliminary data.</text>
</comment>
<dbReference type="EMBL" id="NAJL01000010">
    <property type="protein sequence ID" value="TKA30629.1"/>
    <property type="molecule type" value="Genomic_DNA"/>
</dbReference>
<feature type="region of interest" description="Disordered" evidence="1">
    <location>
        <begin position="157"/>
        <end position="194"/>
    </location>
</feature>
<dbReference type="OrthoDB" id="3926549at2759"/>
<sequence>MSRAMAAAGVGLAILFGINTAYTTLQPELERQREERQGHVPEQHDEDKDRAISRAIVSDFKEAKEQALDTRPTGPAWKLRRALFGGGNGGGEVEGRTVIGTAEKTEIKEETSKREGTTCYLSVTRGTESTLSGLQTPGETVSRSFAILPHDHEQAALRDAGQVHRRSPDQLRLPRKPRTKNVREHASASLAYES</sequence>
<evidence type="ECO:0000256" key="1">
    <source>
        <dbReference type="SAM" id="MobiDB-lite"/>
    </source>
</evidence>
<keyword evidence="3" id="KW-1185">Reference proteome</keyword>
<organism evidence="2 3">
    <name type="scientific">Salinomyces thailandicus</name>
    <dbReference type="NCBI Taxonomy" id="706561"/>
    <lineage>
        <taxon>Eukaryota</taxon>
        <taxon>Fungi</taxon>
        <taxon>Dikarya</taxon>
        <taxon>Ascomycota</taxon>
        <taxon>Pezizomycotina</taxon>
        <taxon>Dothideomycetes</taxon>
        <taxon>Dothideomycetidae</taxon>
        <taxon>Mycosphaerellales</taxon>
        <taxon>Teratosphaeriaceae</taxon>
        <taxon>Salinomyces</taxon>
    </lineage>
</organism>
<dbReference type="AlphaFoldDB" id="A0A4V5N578"/>
<evidence type="ECO:0000313" key="3">
    <source>
        <dbReference type="Proteomes" id="UP000308549"/>
    </source>
</evidence>
<proteinExistence type="predicted"/>
<accession>A0A4V5N578</accession>
<reference evidence="2 3" key="1">
    <citation type="submission" date="2017-03" db="EMBL/GenBank/DDBJ databases">
        <title>Genomes of endolithic fungi from Antarctica.</title>
        <authorList>
            <person name="Coleine C."/>
            <person name="Masonjones S."/>
            <person name="Stajich J.E."/>
        </authorList>
    </citation>
    <scope>NUCLEOTIDE SEQUENCE [LARGE SCALE GENOMIC DNA]</scope>
    <source>
        <strain evidence="2 3">CCFEE 6315</strain>
    </source>
</reference>
<name>A0A4V5N578_9PEZI</name>